<dbReference type="InterPro" id="IPR021109">
    <property type="entry name" value="Peptidase_aspartic_dom_sf"/>
</dbReference>
<dbReference type="CDD" id="cd01647">
    <property type="entry name" value="RT_LTR"/>
    <property type="match status" value="1"/>
</dbReference>
<dbReference type="Proteomes" id="UP000324629">
    <property type="component" value="Unassembled WGS sequence"/>
</dbReference>
<evidence type="ECO:0000256" key="2">
    <source>
        <dbReference type="ARBA" id="ARBA00022695"/>
    </source>
</evidence>
<feature type="transmembrane region" description="Helical" evidence="5">
    <location>
        <begin position="20"/>
        <end position="40"/>
    </location>
</feature>
<keyword evidence="2" id="KW-0548">Nucleotidyltransferase</keyword>
<dbReference type="SUPFAM" id="SSF56672">
    <property type="entry name" value="DNA/RNA polymerases"/>
    <property type="match status" value="1"/>
</dbReference>
<protein>
    <recommendedName>
        <fullName evidence="6">Reverse transcriptase domain-containing protein</fullName>
    </recommendedName>
</protein>
<keyword evidence="5" id="KW-0812">Transmembrane</keyword>
<keyword evidence="4" id="KW-0255">Endonuclease</keyword>
<comment type="caution">
    <text evidence="7">The sequence shown here is derived from an EMBL/GenBank/DDBJ whole genome shotgun (WGS) entry which is preliminary data.</text>
</comment>
<keyword evidence="5" id="KW-1133">Transmembrane helix</keyword>
<dbReference type="PROSITE" id="PS50878">
    <property type="entry name" value="RT_POL"/>
    <property type="match status" value="1"/>
</dbReference>
<dbReference type="PANTHER" id="PTHR37984">
    <property type="entry name" value="PROTEIN CBG26694"/>
    <property type="match status" value="1"/>
</dbReference>
<feature type="domain" description="Reverse transcriptase" evidence="6">
    <location>
        <begin position="231"/>
        <end position="414"/>
    </location>
</feature>
<reference evidence="7 8" key="1">
    <citation type="journal article" date="2019" name="Gigascience">
        <title>Whole-genome sequence of the oriental lung fluke Paragonimus westermani.</title>
        <authorList>
            <person name="Oey H."/>
            <person name="Zakrzewski M."/>
            <person name="Narain K."/>
            <person name="Devi K.R."/>
            <person name="Agatsuma T."/>
            <person name="Nawaratna S."/>
            <person name="Gobert G.N."/>
            <person name="Jones M.K."/>
            <person name="Ragan M.A."/>
            <person name="McManus D.P."/>
            <person name="Krause L."/>
        </authorList>
    </citation>
    <scope>NUCLEOTIDE SEQUENCE [LARGE SCALE GENOMIC DNA]</scope>
    <source>
        <strain evidence="7 8">IND2009</strain>
    </source>
</reference>
<dbReference type="InterPro" id="IPR000477">
    <property type="entry name" value="RT_dom"/>
</dbReference>
<dbReference type="Pfam" id="PF00078">
    <property type="entry name" value="RVT_1"/>
    <property type="match status" value="1"/>
</dbReference>
<dbReference type="Gene3D" id="3.30.70.270">
    <property type="match status" value="1"/>
</dbReference>
<sequence>LNHSPCRTRIYVRSATNLVLCIYSALLALQTLTYLSLIWLRQYPNVSFEGLANTHAQGVQPGKRFAVTATKWAIFKEFPSTVCTAAFPTSLSKAVVQITVNGISLNTPIDTESSDSYICSDIAYKLCWHIYPSSAAISLASTTYTSENQGHCLVNVDYRGNRYSSVNLSLLPNLCSDVLLGHDFLEQHQHILIFFGGSKPPFSLCSLTAAYVEPPTLFGNLSPLCKPIVTKSRRLNSPDQKFVESERALVLVTSNVNHKKRMVVDFSQTVYRFTYLDAYPLTRIDELVEKISHYEIYTTLDLQSAHHQVPFREDEKLNTAFEACGNLYQFCRIPFGVKNGVAYFQRLINNIITTANVKDTFAYVDNVTICGEDKSGHNINYGKFLNAAKEYGLTFNEDKTTIAAHTITLLGFQITHGVIEPDPERFRASRELPPSFDVKSRQRNVGMFAFYSNGISHLSDKVHNLIHNKIFPLPDRVKQTFEDLKRELENAAVVIVLNKLLKTSSQYAYVRLPNGKEETVSVKHLAPREEPDDLGTSECLDDANDLIDVTEVAHEMYSNDEAADSPTPTNYALLKQKQQRLHPYNLRSREA</sequence>
<keyword evidence="8" id="KW-1185">Reference proteome</keyword>
<keyword evidence="1" id="KW-0808">Transferase</keyword>
<gene>
    <name evidence="7" type="ORF">DEA37_0003302</name>
</gene>
<accession>A0A5J4N691</accession>
<evidence type="ECO:0000259" key="6">
    <source>
        <dbReference type="PROSITE" id="PS50878"/>
    </source>
</evidence>
<feature type="non-terminal residue" evidence="7">
    <location>
        <position position="1"/>
    </location>
</feature>
<evidence type="ECO:0000313" key="8">
    <source>
        <dbReference type="Proteomes" id="UP000324629"/>
    </source>
</evidence>
<keyword evidence="5" id="KW-0472">Membrane</keyword>
<proteinExistence type="predicted"/>
<dbReference type="SUPFAM" id="SSF50630">
    <property type="entry name" value="Acid proteases"/>
    <property type="match status" value="1"/>
</dbReference>
<dbReference type="InterPro" id="IPR043128">
    <property type="entry name" value="Rev_trsase/Diguanyl_cyclase"/>
</dbReference>
<evidence type="ECO:0000256" key="1">
    <source>
        <dbReference type="ARBA" id="ARBA00022679"/>
    </source>
</evidence>
<dbReference type="GO" id="GO:0016779">
    <property type="term" value="F:nucleotidyltransferase activity"/>
    <property type="evidence" value="ECO:0007669"/>
    <property type="project" value="UniProtKB-KW"/>
</dbReference>
<keyword evidence="4" id="KW-0378">Hydrolase</keyword>
<evidence type="ECO:0000256" key="4">
    <source>
        <dbReference type="ARBA" id="ARBA00022759"/>
    </source>
</evidence>
<dbReference type="AlphaFoldDB" id="A0A5J4N691"/>
<dbReference type="InterPro" id="IPR043502">
    <property type="entry name" value="DNA/RNA_pol_sf"/>
</dbReference>
<name>A0A5J4N691_9TREM</name>
<dbReference type="EMBL" id="QNGE01007474">
    <property type="protein sequence ID" value="KAA3671022.1"/>
    <property type="molecule type" value="Genomic_DNA"/>
</dbReference>
<dbReference type="Gene3D" id="2.40.70.10">
    <property type="entry name" value="Acid Proteases"/>
    <property type="match status" value="1"/>
</dbReference>
<dbReference type="GO" id="GO:0004519">
    <property type="term" value="F:endonuclease activity"/>
    <property type="evidence" value="ECO:0007669"/>
    <property type="project" value="UniProtKB-KW"/>
</dbReference>
<evidence type="ECO:0000256" key="5">
    <source>
        <dbReference type="SAM" id="Phobius"/>
    </source>
</evidence>
<organism evidence="7 8">
    <name type="scientific">Paragonimus westermani</name>
    <dbReference type="NCBI Taxonomy" id="34504"/>
    <lineage>
        <taxon>Eukaryota</taxon>
        <taxon>Metazoa</taxon>
        <taxon>Spiralia</taxon>
        <taxon>Lophotrochozoa</taxon>
        <taxon>Platyhelminthes</taxon>
        <taxon>Trematoda</taxon>
        <taxon>Digenea</taxon>
        <taxon>Plagiorchiida</taxon>
        <taxon>Troglotremata</taxon>
        <taxon>Troglotrematidae</taxon>
        <taxon>Paragonimus</taxon>
    </lineage>
</organism>
<evidence type="ECO:0000256" key="3">
    <source>
        <dbReference type="ARBA" id="ARBA00022722"/>
    </source>
</evidence>
<keyword evidence="3" id="KW-0540">Nuclease</keyword>
<dbReference type="InterPro" id="IPR050951">
    <property type="entry name" value="Retrovirus_Pol_polyprotein"/>
</dbReference>
<dbReference type="PANTHER" id="PTHR37984:SF5">
    <property type="entry name" value="PROTEIN NYNRIN-LIKE"/>
    <property type="match status" value="1"/>
</dbReference>
<evidence type="ECO:0000313" key="7">
    <source>
        <dbReference type="EMBL" id="KAA3671022.1"/>
    </source>
</evidence>